<organism evidence="2 3">
    <name type="scientific">Pseudomonas kairouanensis</name>
    <dbReference type="NCBI Taxonomy" id="2293832"/>
    <lineage>
        <taxon>Bacteria</taxon>
        <taxon>Pseudomonadati</taxon>
        <taxon>Pseudomonadota</taxon>
        <taxon>Gammaproteobacteria</taxon>
        <taxon>Pseudomonadales</taxon>
        <taxon>Pseudomonadaceae</taxon>
        <taxon>Pseudomonas</taxon>
    </lineage>
</organism>
<accession>A0A4Z0ARG1</accession>
<protein>
    <recommendedName>
        <fullName evidence="4">Metalloprotease</fullName>
    </recommendedName>
</protein>
<dbReference type="Proteomes" id="UP000297391">
    <property type="component" value="Unassembled WGS sequence"/>
</dbReference>
<proteinExistence type="predicted"/>
<dbReference type="EMBL" id="QUZU01000014">
    <property type="protein sequence ID" value="TFY88983.1"/>
    <property type="molecule type" value="Genomic_DNA"/>
</dbReference>
<evidence type="ECO:0008006" key="4">
    <source>
        <dbReference type="Google" id="ProtNLM"/>
    </source>
</evidence>
<comment type="caution">
    <text evidence="2">The sequence shown here is derived from an EMBL/GenBank/DDBJ whole genome shotgun (WGS) entry which is preliminary data.</text>
</comment>
<reference evidence="2 3" key="1">
    <citation type="journal article" date="2019" name="Syst. Appl. Microbiol.">
        <title>New species of pathogenic Pseudomonas isolated from citrus in Tunisia: Proposal of Pseudomonas kairouanensis sp. nov. and Pseudomonas nabeulensis sp. nov.</title>
        <authorList>
            <person name="Oueslati M."/>
            <person name="Mulet M."/>
            <person name="Gomila M."/>
            <person name="Berge O."/>
            <person name="Hajlaoui M.R."/>
            <person name="Lalucat J."/>
            <person name="Sadfi-Zouaoui N."/>
            <person name="Garcia-Valdes E."/>
        </authorList>
    </citation>
    <scope>NUCLEOTIDE SEQUENCE [LARGE SCALE GENOMIC DNA]</scope>
    <source>
        <strain evidence="2 3">KC12</strain>
    </source>
</reference>
<evidence type="ECO:0000313" key="2">
    <source>
        <dbReference type="EMBL" id="TFY88983.1"/>
    </source>
</evidence>
<gene>
    <name evidence="2" type="ORF">DYL59_13880</name>
</gene>
<feature type="region of interest" description="Disordered" evidence="1">
    <location>
        <begin position="29"/>
        <end position="54"/>
    </location>
</feature>
<name>A0A4Z0ARG1_9PSED</name>
<dbReference type="AlphaFoldDB" id="A0A4Z0ARG1"/>
<evidence type="ECO:0000256" key="1">
    <source>
        <dbReference type="SAM" id="MobiDB-lite"/>
    </source>
</evidence>
<evidence type="ECO:0000313" key="3">
    <source>
        <dbReference type="Proteomes" id="UP000297391"/>
    </source>
</evidence>
<keyword evidence="3" id="KW-1185">Reference proteome</keyword>
<sequence>MNRREALRFLPFLSAAYLGVTKQSCAHAAWPGQDHRSDQTDGHSQGADSGWPSAPIGQPQTMSALIGSTRGCSFQGSALNNGGLSNILIPDQQIPAQLLSKAHAFNDLLKHVYQLSPGLGFINDATALNAFAVAQNLLPSSQNGTILLGWHLLNSEYQKSPATWEGAAILIHAHEFGHIAQFNYFGAMPVTLMELQADALAGCVMAHRFIMDSMSNMSLTYVQSMHRAQQKMGDFAHASNSVFSMGGYDFNDPNFHGTPQQRLLAFRFGFQMIAQSTAPQPIPQIMKFTRQFAQQLLS</sequence>